<feature type="domain" description="IrrE N-terminal-like" evidence="1">
    <location>
        <begin position="30"/>
        <end position="130"/>
    </location>
</feature>
<dbReference type="AlphaFoldDB" id="Q893G5"/>
<evidence type="ECO:0000259" key="1">
    <source>
        <dbReference type="Pfam" id="PF06114"/>
    </source>
</evidence>
<dbReference type="STRING" id="212717.CTC_01859"/>
<dbReference type="HOGENOM" id="CLU_122894_2_0_9"/>
<name>Q893G5_CLOTE</name>
<organism evidence="2 3">
    <name type="scientific">Clostridium tetani (strain Massachusetts / E88)</name>
    <dbReference type="NCBI Taxonomy" id="212717"/>
    <lineage>
        <taxon>Bacteria</taxon>
        <taxon>Bacillati</taxon>
        <taxon>Bacillota</taxon>
        <taxon>Clostridia</taxon>
        <taxon>Eubacteriales</taxon>
        <taxon>Clostridiaceae</taxon>
        <taxon>Clostridium</taxon>
    </lineage>
</organism>
<dbReference type="KEGG" id="ctc:CTC_01859"/>
<gene>
    <name evidence="2" type="ordered locus">CTC_01859</name>
</gene>
<evidence type="ECO:0000313" key="2">
    <source>
        <dbReference type="EMBL" id="AAO36377.1"/>
    </source>
</evidence>
<sequence>MRGKFMRQDEIIKLAKSLKKQYTTNPIEICNKLGIDINYTNLKPNIYAAYTTRIGKKPVIRLNSHFTLKSQKVLCAHELGHALMHGNKIINEFNDNHNGVNEYEANLFAVALLFNETDFAIDIKQMDNYMLKGILDYNIRLK</sequence>
<reference evidence="2 3" key="1">
    <citation type="journal article" date="2003" name="Proc. Natl. Acad. Sci. U.S.A.">
        <title>The genome sequence of Clostridium tetani, the causative agent of tetanus disease.</title>
        <authorList>
            <person name="Brueggemann H."/>
            <person name="Baumer S."/>
            <person name="Fricke W.F."/>
            <person name="Wiezer A."/>
            <person name="Liesegang H."/>
            <person name="Decker I."/>
            <person name="Herzberg C."/>
            <person name="Martinez-Arias R."/>
            <person name="Merkl R."/>
            <person name="Henne A."/>
            <person name="Gottschalk G."/>
        </authorList>
    </citation>
    <scope>NUCLEOTIDE SEQUENCE [LARGE SCALE GENOMIC DNA]</scope>
    <source>
        <strain evidence="3">Massachusetts / E88</strain>
    </source>
</reference>
<evidence type="ECO:0000313" key="3">
    <source>
        <dbReference type="Proteomes" id="UP000001412"/>
    </source>
</evidence>
<accession>Q893G5</accession>
<dbReference type="EMBL" id="AE015927">
    <property type="protein sequence ID" value="AAO36377.1"/>
    <property type="molecule type" value="Genomic_DNA"/>
</dbReference>
<dbReference type="Gene3D" id="1.10.10.2910">
    <property type="match status" value="1"/>
</dbReference>
<protein>
    <submittedName>
        <fullName evidence="2">Putative phage protein</fullName>
    </submittedName>
</protein>
<dbReference type="Proteomes" id="UP000001412">
    <property type="component" value="Chromosome"/>
</dbReference>
<dbReference type="InterPro" id="IPR010359">
    <property type="entry name" value="IrrE_HExxH"/>
</dbReference>
<keyword evidence="3" id="KW-1185">Reference proteome</keyword>
<proteinExistence type="predicted"/>
<dbReference type="Pfam" id="PF06114">
    <property type="entry name" value="Peptidase_M78"/>
    <property type="match status" value="1"/>
</dbReference>